<keyword evidence="11" id="KW-1185">Reference proteome</keyword>
<dbReference type="Pfam" id="PF02729">
    <property type="entry name" value="OTCace_N"/>
    <property type="match status" value="1"/>
</dbReference>
<comment type="caution">
    <text evidence="10">The sequence shown here is derived from an EMBL/GenBank/DDBJ whole genome shotgun (WGS) entry which is preliminary data.</text>
</comment>
<feature type="domain" description="Aspartate/ornithine carbamoyltransferase carbamoyl-P binding" evidence="9">
    <location>
        <begin position="7"/>
        <end position="150"/>
    </location>
</feature>
<dbReference type="PRINTS" id="PR00101">
    <property type="entry name" value="ATCASE"/>
</dbReference>
<evidence type="ECO:0000256" key="1">
    <source>
        <dbReference type="ARBA" id="ARBA00004852"/>
    </source>
</evidence>
<dbReference type="Proteomes" id="UP001304671">
    <property type="component" value="Unassembled WGS sequence"/>
</dbReference>
<feature type="binding site" evidence="7">
    <location>
        <position position="225"/>
    </location>
    <ligand>
        <name>L-aspartate</name>
        <dbReference type="ChEBI" id="CHEBI:29991"/>
    </ligand>
</feature>
<evidence type="ECO:0000256" key="4">
    <source>
        <dbReference type="ARBA" id="ARBA00022975"/>
    </source>
</evidence>
<evidence type="ECO:0000256" key="6">
    <source>
        <dbReference type="ARBA" id="ARBA00048859"/>
    </source>
</evidence>
<evidence type="ECO:0000259" key="8">
    <source>
        <dbReference type="Pfam" id="PF00185"/>
    </source>
</evidence>
<evidence type="ECO:0000256" key="5">
    <source>
        <dbReference type="ARBA" id="ARBA00043884"/>
    </source>
</evidence>
<dbReference type="PROSITE" id="PS00097">
    <property type="entry name" value="CARBAMOYLTRANSFERASE"/>
    <property type="match status" value="1"/>
</dbReference>
<dbReference type="PANTHER" id="PTHR45753">
    <property type="entry name" value="ORNITHINE CARBAMOYLTRANSFERASE, MITOCHONDRIAL"/>
    <property type="match status" value="1"/>
</dbReference>
<dbReference type="InterPro" id="IPR006130">
    <property type="entry name" value="Asp/Orn_carbamoylTrfase"/>
</dbReference>
<protein>
    <recommendedName>
        <fullName evidence="7">Aspartate carbamoyltransferase</fullName>
        <ecNumber evidence="7">2.1.3.2</ecNumber>
    </recommendedName>
    <alternativeName>
        <fullName evidence="7">Aspartate transcarbamylase</fullName>
        <shortName evidence="7">ATCase</shortName>
    </alternativeName>
</protein>
<proteinExistence type="inferred from homology"/>
<feature type="binding site" evidence="7">
    <location>
        <position position="60"/>
    </location>
    <ligand>
        <name>carbamoyl phosphate</name>
        <dbReference type="ChEBI" id="CHEBI:58228"/>
    </ligand>
</feature>
<keyword evidence="4 7" id="KW-0665">Pyrimidine biosynthesis</keyword>
<evidence type="ECO:0000313" key="10">
    <source>
        <dbReference type="EMBL" id="MEA5260577.1"/>
    </source>
</evidence>
<dbReference type="Pfam" id="PF00185">
    <property type="entry name" value="OTCace"/>
    <property type="match status" value="1"/>
</dbReference>
<dbReference type="HAMAP" id="MF_00001">
    <property type="entry name" value="Asp_carb_tr"/>
    <property type="match status" value="1"/>
</dbReference>
<feature type="binding site" evidence="7">
    <location>
        <position position="59"/>
    </location>
    <ligand>
        <name>carbamoyl phosphate</name>
        <dbReference type="ChEBI" id="CHEBI:58228"/>
    </ligand>
</feature>
<dbReference type="InterPro" id="IPR006132">
    <property type="entry name" value="Asp/Orn_carbamoyltranf_P-bd"/>
</dbReference>
<feature type="domain" description="Aspartate/ornithine carbamoyltransferase Asp/Orn-binding" evidence="8">
    <location>
        <begin position="158"/>
        <end position="304"/>
    </location>
</feature>
<dbReference type="GO" id="GO:0004070">
    <property type="term" value="F:aspartate carbamoyltransferase activity"/>
    <property type="evidence" value="ECO:0007669"/>
    <property type="project" value="UniProtKB-EC"/>
</dbReference>
<feature type="binding site" evidence="7">
    <location>
        <position position="266"/>
    </location>
    <ligand>
        <name>carbamoyl phosphate</name>
        <dbReference type="ChEBI" id="CHEBI:58228"/>
    </ligand>
</feature>
<dbReference type="PRINTS" id="PR00100">
    <property type="entry name" value="AOTCASE"/>
</dbReference>
<gene>
    <name evidence="7" type="primary">pyrB</name>
    <name evidence="10" type="ORF">VB264_22460</name>
</gene>
<feature type="binding site" evidence="7">
    <location>
        <position position="109"/>
    </location>
    <ligand>
        <name>carbamoyl phosphate</name>
        <dbReference type="ChEBI" id="CHEBI:58228"/>
    </ligand>
</feature>
<dbReference type="Gene3D" id="3.40.50.1370">
    <property type="entry name" value="Aspartate/ornithine carbamoyltransferase"/>
    <property type="match status" value="2"/>
</dbReference>
<feature type="binding site" evidence="7">
    <location>
        <position position="137"/>
    </location>
    <ligand>
        <name>carbamoyl phosphate</name>
        <dbReference type="ChEBI" id="CHEBI:58228"/>
    </ligand>
</feature>
<dbReference type="NCBIfam" id="NF002032">
    <property type="entry name" value="PRK00856.1"/>
    <property type="match status" value="1"/>
</dbReference>
<evidence type="ECO:0000259" key="9">
    <source>
        <dbReference type="Pfam" id="PF02729"/>
    </source>
</evidence>
<organism evidence="10 11">
    <name type="scientific">Arcicella aquatica</name>
    <dbReference type="NCBI Taxonomy" id="217141"/>
    <lineage>
        <taxon>Bacteria</taxon>
        <taxon>Pseudomonadati</taxon>
        <taxon>Bacteroidota</taxon>
        <taxon>Cytophagia</taxon>
        <taxon>Cytophagales</taxon>
        <taxon>Flectobacillaceae</taxon>
        <taxon>Arcicella</taxon>
    </lineage>
</organism>
<comment type="subunit">
    <text evidence="7">Heterododecamer (2C3:3R2) of six catalytic PyrB chains organized as two trimers (C3), and six regulatory PyrI chains organized as three dimers (R2).</text>
</comment>
<accession>A0ABU5QTY7</accession>
<dbReference type="NCBIfam" id="TIGR00670">
    <property type="entry name" value="asp_carb_tr"/>
    <property type="match status" value="1"/>
</dbReference>
<dbReference type="PANTHER" id="PTHR45753:SF6">
    <property type="entry name" value="ASPARTATE CARBAMOYLTRANSFERASE"/>
    <property type="match status" value="1"/>
</dbReference>
<dbReference type="EC" id="2.1.3.2" evidence="7"/>
<keyword evidence="3 7" id="KW-0808">Transferase</keyword>
<evidence type="ECO:0000256" key="3">
    <source>
        <dbReference type="ARBA" id="ARBA00022679"/>
    </source>
</evidence>
<feature type="binding site" evidence="7">
    <location>
        <position position="267"/>
    </location>
    <ligand>
        <name>carbamoyl phosphate</name>
        <dbReference type="ChEBI" id="CHEBI:58228"/>
    </ligand>
</feature>
<name>A0ABU5QTY7_9BACT</name>
<dbReference type="SUPFAM" id="SSF53671">
    <property type="entry name" value="Aspartate/ornithine carbamoyltransferase"/>
    <property type="match status" value="1"/>
</dbReference>
<dbReference type="InterPro" id="IPR002082">
    <property type="entry name" value="Asp_carbamoyltransf"/>
</dbReference>
<comment type="function">
    <text evidence="5 7">Catalyzes the condensation of carbamoyl phosphate and aspartate to form carbamoyl aspartate and inorganic phosphate, the committed step in the de novo pyrimidine nucleotide biosynthesis pathway.</text>
</comment>
<evidence type="ECO:0000256" key="7">
    <source>
        <dbReference type="HAMAP-Rule" id="MF_00001"/>
    </source>
</evidence>
<feature type="binding site" evidence="7">
    <location>
        <position position="171"/>
    </location>
    <ligand>
        <name>L-aspartate</name>
        <dbReference type="ChEBI" id="CHEBI:29991"/>
    </ligand>
</feature>
<evidence type="ECO:0000256" key="2">
    <source>
        <dbReference type="ARBA" id="ARBA00008896"/>
    </source>
</evidence>
<evidence type="ECO:0000313" key="11">
    <source>
        <dbReference type="Proteomes" id="UP001304671"/>
    </source>
</evidence>
<sequence>MQKLSTRHLLGIKDLTPDDIELIMATAKEFKEVINRPIKKVPSLRDVTIANVFFENSTRTRLSFELAEKRLSADTINFSASGSSVKKGETLLDTVNNILAMKVDMIVMRHASPGAPHFLSKHIAANIVNAGDGTHEHPTQALLDSFSMREKLGGDLVGKKIAIIGDILHSRVALSNIFALRKQGAEVTLCGPSTLIPRYVNELGVKVSHNVKETLAWCDVANVLRIQLERQQIKYFPTLREYSLYFGINKKMLDELNKEIIVMHPGPINRGVELTSDAADSHHSIILDQVENGVAVRMAVLYLLAGQN</sequence>
<dbReference type="RefSeq" id="WP_323253224.1">
    <property type="nucleotide sequence ID" value="NZ_JAYFUL010000060.1"/>
</dbReference>
<feature type="binding site" evidence="7">
    <location>
        <position position="140"/>
    </location>
    <ligand>
        <name>carbamoyl phosphate</name>
        <dbReference type="ChEBI" id="CHEBI:58228"/>
    </ligand>
</feature>
<feature type="binding site" evidence="7">
    <location>
        <position position="87"/>
    </location>
    <ligand>
        <name>L-aspartate</name>
        <dbReference type="ChEBI" id="CHEBI:29991"/>
    </ligand>
</feature>
<dbReference type="InterPro" id="IPR036901">
    <property type="entry name" value="Asp/Orn_carbamoylTrfase_sf"/>
</dbReference>
<comment type="catalytic activity">
    <reaction evidence="6 7">
        <text>carbamoyl phosphate + L-aspartate = N-carbamoyl-L-aspartate + phosphate + H(+)</text>
        <dbReference type="Rhea" id="RHEA:20013"/>
        <dbReference type="ChEBI" id="CHEBI:15378"/>
        <dbReference type="ChEBI" id="CHEBI:29991"/>
        <dbReference type="ChEBI" id="CHEBI:32814"/>
        <dbReference type="ChEBI" id="CHEBI:43474"/>
        <dbReference type="ChEBI" id="CHEBI:58228"/>
        <dbReference type="EC" id="2.1.3.2"/>
    </reaction>
</comment>
<dbReference type="InterPro" id="IPR006131">
    <property type="entry name" value="Asp_carbamoyltransf_Asp/Orn-bd"/>
</dbReference>
<comment type="similarity">
    <text evidence="2 7">Belongs to the aspartate/ornithine carbamoyltransferase superfamily. ATCase family.</text>
</comment>
<comment type="pathway">
    <text evidence="1 7">Pyrimidine metabolism; UMP biosynthesis via de novo pathway; (S)-dihydroorotate from bicarbonate: step 2/3.</text>
</comment>
<dbReference type="EMBL" id="JAYFUL010000060">
    <property type="protein sequence ID" value="MEA5260577.1"/>
    <property type="molecule type" value="Genomic_DNA"/>
</dbReference>
<reference evidence="10 11" key="1">
    <citation type="submission" date="2023-12" db="EMBL/GenBank/DDBJ databases">
        <title>Novel species of the genus Arcicella isolated from rivers.</title>
        <authorList>
            <person name="Lu H."/>
        </authorList>
    </citation>
    <scope>NUCLEOTIDE SEQUENCE [LARGE SCALE GENOMIC DNA]</scope>
    <source>
        <strain evidence="10 11">LMG 21963</strain>
    </source>
</reference>